<proteinExistence type="inferred from homology"/>
<evidence type="ECO:0000256" key="3">
    <source>
        <dbReference type="ARBA" id="ARBA00016943"/>
    </source>
</evidence>
<comment type="similarity">
    <text evidence="1">Belongs to the carbohydrate kinase pfkB family.</text>
</comment>
<dbReference type="GO" id="GO:0006355">
    <property type="term" value="P:regulation of DNA-templated transcription"/>
    <property type="evidence" value="ECO:0007669"/>
    <property type="project" value="InterPro"/>
</dbReference>
<dbReference type="PRINTS" id="PR00990">
    <property type="entry name" value="RIBOKINASE"/>
</dbReference>
<keyword evidence="7 12" id="KW-0418">Kinase</keyword>
<protein>
    <recommendedName>
        <fullName evidence="3 12">Ribokinase</fullName>
        <shortName evidence="12">RK</shortName>
        <ecNumber evidence="2 12">2.7.1.15</ecNumber>
    </recommendedName>
</protein>
<dbReference type="Pfam" id="PF00532">
    <property type="entry name" value="Peripla_BP_1"/>
    <property type="match status" value="1"/>
</dbReference>
<feature type="binding site" evidence="12">
    <location>
        <position position="629"/>
    </location>
    <ligand>
        <name>K(+)</name>
        <dbReference type="ChEBI" id="CHEBI:29103"/>
    </ligand>
</feature>
<dbReference type="Gene3D" id="3.40.50.2300">
    <property type="match status" value="2"/>
</dbReference>
<keyword evidence="5 12" id="KW-0479">Metal-binding</keyword>
<keyword evidence="9 12" id="KW-0460">Magnesium</keyword>
<feature type="active site" description="Proton acceptor" evidence="12">
    <location>
        <position position="599"/>
    </location>
</feature>
<dbReference type="PANTHER" id="PTHR10584">
    <property type="entry name" value="SUGAR KINASE"/>
    <property type="match status" value="1"/>
</dbReference>
<evidence type="ECO:0000256" key="12">
    <source>
        <dbReference type="HAMAP-Rule" id="MF_01987"/>
    </source>
</evidence>
<feature type="binding site" evidence="12">
    <location>
        <position position="595"/>
    </location>
    <ligand>
        <name>K(+)</name>
        <dbReference type="ChEBI" id="CHEBI:29103"/>
    </ligand>
</feature>
<dbReference type="CDD" id="cd01392">
    <property type="entry name" value="HTH_LacI"/>
    <property type="match status" value="1"/>
</dbReference>
<evidence type="ECO:0000256" key="8">
    <source>
        <dbReference type="ARBA" id="ARBA00022840"/>
    </source>
</evidence>
<dbReference type="Gene3D" id="1.10.260.40">
    <property type="entry name" value="lambda repressor-like DNA-binding domains"/>
    <property type="match status" value="1"/>
</dbReference>
<evidence type="ECO:0000313" key="15">
    <source>
        <dbReference type="EMBL" id="MBB6040453.1"/>
    </source>
</evidence>
<dbReference type="Proteomes" id="UP000522163">
    <property type="component" value="Unassembled WGS sequence"/>
</dbReference>
<feature type="binding site" evidence="12">
    <location>
        <position position="599"/>
    </location>
    <ligand>
        <name>substrate</name>
    </ligand>
</feature>
<comment type="subunit">
    <text evidence="12">Homodimer.</text>
</comment>
<feature type="binding site" evidence="12">
    <location>
        <begin position="371"/>
        <end position="375"/>
    </location>
    <ligand>
        <name>substrate</name>
    </ligand>
</feature>
<feature type="binding site" evidence="12">
    <location>
        <begin position="567"/>
        <end position="572"/>
    </location>
    <ligand>
        <name>ATP</name>
        <dbReference type="ChEBI" id="CHEBI:30616"/>
    </ligand>
</feature>
<feature type="domain" description="HTH lacI-type" evidence="13">
    <location>
        <begin position="1"/>
        <end position="47"/>
    </location>
</feature>
<dbReference type="UniPathway" id="UPA00916">
    <property type="reaction ID" value="UER00889"/>
</dbReference>
<evidence type="ECO:0000256" key="6">
    <source>
        <dbReference type="ARBA" id="ARBA00022741"/>
    </source>
</evidence>
<dbReference type="SUPFAM" id="SSF47413">
    <property type="entry name" value="lambda repressor-like DNA-binding domains"/>
    <property type="match status" value="1"/>
</dbReference>
<dbReference type="InterPro" id="IPR011877">
    <property type="entry name" value="Ribokinase"/>
</dbReference>
<evidence type="ECO:0000256" key="2">
    <source>
        <dbReference type="ARBA" id="ARBA00012035"/>
    </source>
</evidence>
<dbReference type="RefSeq" id="WP_183682348.1">
    <property type="nucleotide sequence ID" value="NZ_CAUQUA010000002.1"/>
</dbReference>
<comment type="function">
    <text evidence="12">Catalyzes the phosphorylation of ribose at O-5 in a reaction requiring ATP and magnesium. The resulting D-ribose-5-phosphate can then be used either for sythesis of nucleotides, histidine, and tryptophan, or as a component of the pentose phosphate pathway.</text>
</comment>
<comment type="caution">
    <text evidence="12">Lacks conserved residue(s) required for the propagation of feature annotation.</text>
</comment>
<name>A0A7W9SE12_9FIRM</name>
<keyword evidence="10 12" id="KW-0630">Potassium</keyword>
<evidence type="ECO:0000259" key="13">
    <source>
        <dbReference type="PROSITE" id="PS50932"/>
    </source>
</evidence>
<dbReference type="InterPro" id="IPR000843">
    <property type="entry name" value="HTH_LacI"/>
</dbReference>
<keyword evidence="12" id="KW-0963">Cytoplasm</keyword>
<feature type="binding site" evidence="12">
    <location>
        <position position="472"/>
    </location>
    <ligand>
        <name>substrate</name>
    </ligand>
</feature>
<dbReference type="InterPro" id="IPR010982">
    <property type="entry name" value="Lambda_DNA-bd_dom_sf"/>
</dbReference>
<dbReference type="SUPFAM" id="SSF53822">
    <property type="entry name" value="Periplasmic binding protein-like I"/>
    <property type="match status" value="1"/>
</dbReference>
<reference evidence="15 16" key="1">
    <citation type="submission" date="2020-08" db="EMBL/GenBank/DDBJ databases">
        <title>Genomic Encyclopedia of Type Strains, Phase IV (KMG-IV): sequencing the most valuable type-strain genomes for metagenomic binning, comparative biology and taxonomic classification.</title>
        <authorList>
            <person name="Goeker M."/>
        </authorList>
    </citation>
    <scope>NUCLEOTIDE SEQUENCE [LARGE SCALE GENOMIC DNA]</scope>
    <source>
        <strain evidence="15 16">DSM 17245</strain>
    </source>
</reference>
<keyword evidence="6 12" id="KW-0547">Nucleotide-binding</keyword>
<evidence type="ECO:0000256" key="4">
    <source>
        <dbReference type="ARBA" id="ARBA00022679"/>
    </source>
</evidence>
<evidence type="ECO:0000256" key="5">
    <source>
        <dbReference type="ARBA" id="ARBA00022723"/>
    </source>
</evidence>
<dbReference type="InterPro" id="IPR028082">
    <property type="entry name" value="Peripla_BP_I"/>
</dbReference>
<comment type="cofactor">
    <cofactor evidence="12">
        <name>Mg(2+)</name>
        <dbReference type="ChEBI" id="CHEBI:18420"/>
    </cofactor>
    <text evidence="12">Requires a divalent cation, most likely magnesium in vivo, as an electrophilic catalyst to aid phosphoryl group transfer. It is the chelate of the metal and the nucleotide that is the actual substrate.</text>
</comment>
<dbReference type="Gene3D" id="3.40.1190.20">
    <property type="match status" value="1"/>
</dbReference>
<dbReference type="GO" id="GO:0004747">
    <property type="term" value="F:ribokinase activity"/>
    <property type="evidence" value="ECO:0007669"/>
    <property type="project" value="UniProtKB-UniRule"/>
</dbReference>
<feature type="domain" description="HTH merR-type" evidence="14">
    <location>
        <begin position="1"/>
        <end position="17"/>
    </location>
</feature>
<evidence type="ECO:0000313" key="16">
    <source>
        <dbReference type="Proteomes" id="UP000522163"/>
    </source>
</evidence>
<dbReference type="PROSITE" id="PS50937">
    <property type="entry name" value="HTH_MERR_2"/>
    <property type="match status" value="1"/>
</dbReference>
<dbReference type="Pfam" id="PF00294">
    <property type="entry name" value="PfkB"/>
    <property type="match status" value="1"/>
</dbReference>
<dbReference type="GO" id="GO:0005737">
    <property type="term" value="C:cytoplasm"/>
    <property type="evidence" value="ECO:0007669"/>
    <property type="project" value="UniProtKB-SubCell"/>
</dbReference>
<dbReference type="InterPro" id="IPR000551">
    <property type="entry name" value="MerR-type_HTH_dom"/>
</dbReference>
<evidence type="ECO:0000256" key="1">
    <source>
        <dbReference type="ARBA" id="ARBA00005380"/>
    </source>
</evidence>
<evidence type="ECO:0000256" key="7">
    <source>
        <dbReference type="ARBA" id="ARBA00022777"/>
    </source>
</evidence>
<dbReference type="Pfam" id="PF00356">
    <property type="entry name" value="LacI"/>
    <property type="match status" value="1"/>
</dbReference>
<dbReference type="GO" id="GO:0005524">
    <property type="term" value="F:ATP binding"/>
    <property type="evidence" value="ECO:0007669"/>
    <property type="project" value="UniProtKB-UniRule"/>
</dbReference>
<evidence type="ECO:0000256" key="9">
    <source>
        <dbReference type="ARBA" id="ARBA00022842"/>
    </source>
</evidence>
<comment type="similarity">
    <text evidence="12">Belongs to the carbohydrate kinase PfkB family. Ribokinase subfamily.</text>
</comment>
<dbReference type="EC" id="2.7.1.15" evidence="2 12"/>
<dbReference type="InterPro" id="IPR002173">
    <property type="entry name" value="Carboh/pur_kinase_PfkB_CS"/>
</dbReference>
<dbReference type="AlphaFoldDB" id="A0A7W9SE12"/>
<dbReference type="InterPro" id="IPR011611">
    <property type="entry name" value="PfkB_dom"/>
</dbReference>
<dbReference type="HAMAP" id="MF_01987">
    <property type="entry name" value="Ribokinase"/>
    <property type="match status" value="1"/>
</dbReference>
<feature type="binding site" evidence="12">
    <location>
        <position position="593"/>
    </location>
    <ligand>
        <name>K(+)</name>
        <dbReference type="ChEBI" id="CHEBI:29103"/>
    </ligand>
</feature>
<evidence type="ECO:0000256" key="11">
    <source>
        <dbReference type="ARBA" id="ARBA00023277"/>
    </source>
</evidence>
<dbReference type="PROSITE" id="PS50932">
    <property type="entry name" value="HTH_LACI_2"/>
    <property type="match status" value="1"/>
</dbReference>
<dbReference type="InterPro" id="IPR029056">
    <property type="entry name" value="Ribokinase-like"/>
</dbReference>
<dbReference type="InterPro" id="IPR002139">
    <property type="entry name" value="Ribo/fructo_kinase"/>
</dbReference>
<dbReference type="CDD" id="cd01174">
    <property type="entry name" value="ribokinase"/>
    <property type="match status" value="1"/>
</dbReference>
<comment type="activity regulation">
    <text evidence="12">Activated by a monovalent cation that binds near, but not in, the active site. The most likely occupant of the site in vivo is potassium. Ion binding induces a conformational change that may alter substrate affinity.</text>
</comment>
<dbReference type="InterPro" id="IPR001761">
    <property type="entry name" value="Peripla_BP/Lac1_sug-bd_dom"/>
</dbReference>
<comment type="catalytic activity">
    <reaction evidence="12">
        <text>D-ribose + ATP = D-ribose 5-phosphate + ADP + H(+)</text>
        <dbReference type="Rhea" id="RHEA:13697"/>
        <dbReference type="ChEBI" id="CHEBI:15378"/>
        <dbReference type="ChEBI" id="CHEBI:30616"/>
        <dbReference type="ChEBI" id="CHEBI:47013"/>
        <dbReference type="ChEBI" id="CHEBI:78346"/>
        <dbReference type="ChEBI" id="CHEBI:456216"/>
        <dbReference type="EC" id="2.7.1.15"/>
    </reaction>
</comment>
<dbReference type="SMART" id="SM00354">
    <property type="entry name" value="HTH_LACI"/>
    <property type="match status" value="1"/>
</dbReference>
<dbReference type="PROSITE" id="PS00583">
    <property type="entry name" value="PFKB_KINASES_1"/>
    <property type="match status" value="1"/>
</dbReference>
<dbReference type="SUPFAM" id="SSF53613">
    <property type="entry name" value="Ribokinase-like"/>
    <property type="match status" value="1"/>
</dbReference>
<evidence type="ECO:0000256" key="10">
    <source>
        <dbReference type="ARBA" id="ARBA00022958"/>
    </source>
</evidence>
<feature type="binding site" evidence="12">
    <location>
        <position position="632"/>
    </location>
    <ligand>
        <name>K(+)</name>
        <dbReference type="ChEBI" id="CHEBI:29103"/>
    </ligand>
</feature>
<dbReference type="GeneID" id="85013981"/>
<comment type="pathway">
    <text evidence="12">Carbohydrate metabolism; D-ribose degradation; D-ribose 5-phosphate from beta-D-ribopyranose: step 2/2.</text>
</comment>
<feature type="binding site" evidence="12">
    <location>
        <position position="516"/>
    </location>
    <ligand>
        <name>ATP</name>
        <dbReference type="ChEBI" id="CHEBI:30616"/>
    </ligand>
</feature>
<feature type="binding site" evidence="12">
    <location>
        <begin position="343"/>
        <end position="345"/>
    </location>
    <ligand>
        <name>substrate</name>
    </ligand>
</feature>
<comment type="caution">
    <text evidence="15">The sequence shown here is derived from an EMBL/GenBank/DDBJ whole genome shotgun (WGS) entry which is preliminary data.</text>
</comment>
<comment type="subcellular location">
    <subcellularLocation>
        <location evidence="12">Cytoplasm</location>
    </subcellularLocation>
</comment>
<dbReference type="PANTHER" id="PTHR10584:SF166">
    <property type="entry name" value="RIBOKINASE"/>
    <property type="match status" value="1"/>
</dbReference>
<organism evidence="15 16">
    <name type="scientific">Oribacterium sinus</name>
    <dbReference type="NCBI Taxonomy" id="237576"/>
    <lineage>
        <taxon>Bacteria</taxon>
        <taxon>Bacillati</taxon>
        <taxon>Bacillota</taxon>
        <taxon>Clostridia</taxon>
        <taxon>Lachnospirales</taxon>
        <taxon>Lachnospiraceae</taxon>
        <taxon>Oribacterium</taxon>
    </lineage>
</organism>
<evidence type="ECO:0000259" key="14">
    <source>
        <dbReference type="PROSITE" id="PS50937"/>
    </source>
</evidence>
<keyword evidence="4 12" id="KW-0808">Transferase</keyword>
<gene>
    <name evidence="12" type="primary">rbsK</name>
    <name evidence="15" type="ORF">HNQ46_000416</name>
</gene>
<feature type="binding site" evidence="12">
    <location>
        <position position="634"/>
    </location>
    <ligand>
        <name>K(+)</name>
        <dbReference type="ChEBI" id="CHEBI:29103"/>
    </ligand>
</feature>
<keyword evidence="8 12" id="KW-0067">ATP-binding</keyword>
<dbReference type="GO" id="GO:0046872">
    <property type="term" value="F:metal ion binding"/>
    <property type="evidence" value="ECO:0007669"/>
    <property type="project" value="UniProtKB-KW"/>
</dbReference>
<dbReference type="GO" id="GO:0019303">
    <property type="term" value="P:D-ribose catabolic process"/>
    <property type="evidence" value="ECO:0007669"/>
    <property type="project" value="UniProtKB-UniRule"/>
</dbReference>
<sequence>MTIKEFAQLAGVSVSTVSKILNHKDANISPQTREHVLSLAKIHNYKPYSFVRTQYPEKTSIFGVIFRDCIPDDRLLKGLMNVARSYGYGITVLESHLNKTQELKNLSLLTSSNVDGILFNPINSKPSSEVYAQLKQSKKPYFLFSTEEDIPGPDFLPTISYKSMAEFLTQNLVQAGHSKIALVAEKESPIRNEFIEGFKSCLYQNAISFTEEFIFSKDNEKFYRHISCGSISAVLTLHFQSSFQIYQRLLSRHLHIPNDFSLLTLCKHQSNINNFSEISALLIPFEEFGEYLGSCLIKHLEHSENTEQERKHFQPDYHLNHTKSISAPAMTKRKKVLVLGSVNIDSYLFFRELPSPGMAAKTSRSSNYLGGKGMNQAIGVSKLGHHASIIGLVGDDLEADTIYESAKQAGINTAYLKRVHGELTGKGYIFLNNSGDSIVSILSGANECVSKKHVEEALPIFKDSHLCLLNTEVPQDTILTACRLAKSHKLPVLLKPSSIRQIDPEILALTDIFLPNLEEAQILLSTEESQLSKKLQKMQAKEACDKALLEQCADYFLKKGANMVIITLGKQGLFAKGKGILGLYPAKEVKAIDTTGAADAFISALASYILLDFPMEQAIRIASYAAALSVTREGAAPSLVDKNSLEAYIATEEPEILE</sequence>
<keyword evidence="11 12" id="KW-0119">Carbohydrate metabolism</keyword>
<accession>A0A7W9SE12</accession>
<feature type="binding site" evidence="12">
    <location>
        <position position="638"/>
    </location>
    <ligand>
        <name>K(+)</name>
        <dbReference type="ChEBI" id="CHEBI:29103"/>
    </ligand>
</feature>
<dbReference type="GO" id="GO:0003677">
    <property type="term" value="F:DNA binding"/>
    <property type="evidence" value="ECO:0007669"/>
    <property type="project" value="UniProtKB-KW"/>
</dbReference>
<dbReference type="EMBL" id="JACHHH010000002">
    <property type="protein sequence ID" value="MBB6040453.1"/>
    <property type="molecule type" value="Genomic_DNA"/>
</dbReference>